<proteinExistence type="predicted"/>
<evidence type="ECO:0000313" key="2">
    <source>
        <dbReference type="EMBL" id="MEQ2260197.1"/>
    </source>
</evidence>
<comment type="caution">
    <text evidence="2">The sequence shown here is derived from an EMBL/GenBank/DDBJ whole genome shotgun (WGS) entry which is preliminary data.</text>
</comment>
<organism evidence="2 3">
    <name type="scientific">Xenotaenia resolanae</name>
    <dbReference type="NCBI Taxonomy" id="208358"/>
    <lineage>
        <taxon>Eukaryota</taxon>
        <taxon>Metazoa</taxon>
        <taxon>Chordata</taxon>
        <taxon>Craniata</taxon>
        <taxon>Vertebrata</taxon>
        <taxon>Euteleostomi</taxon>
        <taxon>Actinopterygii</taxon>
        <taxon>Neopterygii</taxon>
        <taxon>Teleostei</taxon>
        <taxon>Neoteleostei</taxon>
        <taxon>Acanthomorphata</taxon>
        <taxon>Ovalentaria</taxon>
        <taxon>Atherinomorphae</taxon>
        <taxon>Cyprinodontiformes</taxon>
        <taxon>Goodeidae</taxon>
        <taxon>Xenotaenia</taxon>
    </lineage>
</organism>
<gene>
    <name evidence="2" type="ORF">XENORESO_007973</name>
</gene>
<feature type="region of interest" description="Disordered" evidence="1">
    <location>
        <begin position="25"/>
        <end position="56"/>
    </location>
</feature>
<sequence>MLRWGGGERIGGLLVFTFQIWVSERERERNSSNTDEDHASQKTDDGRRHDPRTEIPVDTLKVSFPQVMAGISVEALTDSG</sequence>
<dbReference type="EMBL" id="JAHRIM010010267">
    <property type="protein sequence ID" value="MEQ2260197.1"/>
    <property type="molecule type" value="Genomic_DNA"/>
</dbReference>
<reference evidence="2 3" key="1">
    <citation type="submission" date="2021-06" db="EMBL/GenBank/DDBJ databases">
        <authorList>
            <person name="Palmer J.M."/>
        </authorList>
    </citation>
    <scope>NUCLEOTIDE SEQUENCE [LARGE SCALE GENOMIC DNA]</scope>
    <source>
        <strain evidence="2 3">XR_2019</strain>
        <tissue evidence="2">Muscle</tissue>
    </source>
</reference>
<evidence type="ECO:0000313" key="3">
    <source>
        <dbReference type="Proteomes" id="UP001444071"/>
    </source>
</evidence>
<accession>A0ABV0VVA2</accession>
<dbReference type="Proteomes" id="UP001444071">
    <property type="component" value="Unassembled WGS sequence"/>
</dbReference>
<name>A0ABV0VVA2_9TELE</name>
<protein>
    <submittedName>
        <fullName evidence="2">Uncharacterized protein</fullName>
    </submittedName>
</protein>
<feature type="compositionally biased region" description="Basic and acidic residues" evidence="1">
    <location>
        <begin position="25"/>
        <end position="55"/>
    </location>
</feature>
<evidence type="ECO:0000256" key="1">
    <source>
        <dbReference type="SAM" id="MobiDB-lite"/>
    </source>
</evidence>
<keyword evidence="3" id="KW-1185">Reference proteome</keyword>